<keyword evidence="3" id="KW-1185">Reference proteome</keyword>
<dbReference type="Gene3D" id="3.40.190.10">
    <property type="entry name" value="Periplasmic binding protein-like II"/>
    <property type="match status" value="2"/>
</dbReference>
<protein>
    <submittedName>
        <fullName evidence="2">C4-dicarboxylate ABC transporter substrate-binding protein</fullName>
    </submittedName>
</protein>
<evidence type="ECO:0000313" key="3">
    <source>
        <dbReference type="Proteomes" id="UP000028945"/>
    </source>
</evidence>
<evidence type="ECO:0000256" key="1">
    <source>
        <dbReference type="SAM" id="SignalP"/>
    </source>
</evidence>
<keyword evidence="1" id="KW-0732">Signal</keyword>
<name>A0A077DIT4_9BURK</name>
<feature type="chain" id="PRO_5001717536" evidence="1">
    <location>
        <begin position="24"/>
        <end position="334"/>
    </location>
</feature>
<dbReference type="Proteomes" id="UP000028945">
    <property type="component" value="Chromosome"/>
</dbReference>
<sequence>MSKNYRKYAVLAVLAIFGLSACGDNKGPVEPTAVSAVSKTEAPKLDTKFVTIATGGASGPYNIIATSMAEIYRQTYQVNSKTQTTGASVENLNLIDQGKVEMAFVMSDALNDAVNGTGNFNKKIDKVSQIVALYPNVVQAVTSKGTGIKTIEDIKGKRVAVGALNSGAEVATRNLLNGFGITYDDIHPDFLGYAESADALRSGKVDVAFLISGLPNASLLELKQGFDLQLIEIPSDKVIDISKTIPYFSTTSIPINTYDNDEPVVTASIRNALVVRSDLSENDVYLLTKTFFDNLAVLENAHQAVKGIDVENADKNFVAPMHPGALKYYQSRSK</sequence>
<dbReference type="PANTHER" id="PTHR42941">
    <property type="entry name" value="SLL1037 PROTEIN"/>
    <property type="match status" value="1"/>
</dbReference>
<feature type="signal peptide" evidence="1">
    <location>
        <begin position="1"/>
        <end position="23"/>
    </location>
</feature>
<dbReference type="InterPro" id="IPR011852">
    <property type="entry name" value="TRAP_TAXI"/>
</dbReference>
<dbReference type="Pfam" id="PF16868">
    <property type="entry name" value="NMT1_3"/>
    <property type="match status" value="1"/>
</dbReference>
<dbReference type="OrthoDB" id="9780180at2"/>
<dbReference type="EMBL" id="CP009238">
    <property type="protein sequence ID" value="AIL33068.1"/>
    <property type="molecule type" value="Genomic_DNA"/>
</dbReference>
<proteinExistence type="predicted"/>
<dbReference type="STRING" id="1072685.IX83_06895"/>
<dbReference type="RefSeq" id="WP_038500584.1">
    <property type="nucleotide sequence ID" value="NZ_AFWK01000104.1"/>
</dbReference>
<dbReference type="AlphaFoldDB" id="A0A077DIT4"/>
<organism evidence="2 3">
    <name type="scientific">Basilea psittacipulmonis DSM 24701</name>
    <dbReference type="NCBI Taxonomy" id="1072685"/>
    <lineage>
        <taxon>Bacteria</taxon>
        <taxon>Pseudomonadati</taxon>
        <taxon>Pseudomonadota</taxon>
        <taxon>Betaproteobacteria</taxon>
        <taxon>Burkholderiales</taxon>
        <taxon>Alcaligenaceae</taxon>
        <taxon>Basilea</taxon>
    </lineage>
</organism>
<accession>A0A077DIT4</accession>
<gene>
    <name evidence="2" type="ORF">IX83_06895</name>
</gene>
<dbReference type="NCBIfam" id="TIGR02122">
    <property type="entry name" value="TRAP_TAXI"/>
    <property type="match status" value="1"/>
</dbReference>
<dbReference type="HOGENOM" id="CLU_033215_0_0_4"/>
<dbReference type="eggNOG" id="COG2358">
    <property type="taxonomic scope" value="Bacteria"/>
</dbReference>
<evidence type="ECO:0000313" key="2">
    <source>
        <dbReference type="EMBL" id="AIL33068.1"/>
    </source>
</evidence>
<dbReference type="PANTHER" id="PTHR42941:SF1">
    <property type="entry name" value="SLL1037 PROTEIN"/>
    <property type="match status" value="1"/>
</dbReference>
<dbReference type="CDD" id="cd13567">
    <property type="entry name" value="PBP2_TtGluBP"/>
    <property type="match status" value="1"/>
</dbReference>
<dbReference type="KEGG" id="bpsi:IX83_06895"/>
<dbReference type="SUPFAM" id="SSF53850">
    <property type="entry name" value="Periplasmic binding protein-like II"/>
    <property type="match status" value="1"/>
</dbReference>
<dbReference type="PROSITE" id="PS51257">
    <property type="entry name" value="PROKAR_LIPOPROTEIN"/>
    <property type="match status" value="1"/>
</dbReference>
<reference evidence="2 3" key="1">
    <citation type="journal article" date="2014" name="BMC Genomics">
        <title>A genomic perspective on a new bacterial genus and species from the Alcaligenaceae family, Basilea psittacipulmonis.</title>
        <authorList>
            <person name="Whiteson K.L."/>
            <person name="Hernandez D."/>
            <person name="Lazarevic V."/>
            <person name="Gaia N."/>
            <person name="Farinelli L."/>
            <person name="Francois P."/>
            <person name="Pilo P."/>
            <person name="Frey J."/>
            <person name="Schrenzel J."/>
        </authorList>
    </citation>
    <scope>NUCLEOTIDE SEQUENCE [LARGE SCALE GENOMIC DNA]</scope>
    <source>
        <strain evidence="2 3">DSM 24701</strain>
    </source>
</reference>